<keyword evidence="2" id="KW-1185">Reference proteome</keyword>
<organism evidence="1 2">
    <name type="scientific">Persicobacter psychrovividus</name>
    <dbReference type="NCBI Taxonomy" id="387638"/>
    <lineage>
        <taxon>Bacteria</taxon>
        <taxon>Pseudomonadati</taxon>
        <taxon>Bacteroidota</taxon>
        <taxon>Cytophagia</taxon>
        <taxon>Cytophagales</taxon>
        <taxon>Persicobacteraceae</taxon>
        <taxon>Persicobacter</taxon>
    </lineage>
</organism>
<protein>
    <submittedName>
        <fullName evidence="1">Uncharacterized protein</fullName>
    </submittedName>
</protein>
<evidence type="ECO:0000313" key="1">
    <source>
        <dbReference type="EMBL" id="BDD02408.1"/>
    </source>
</evidence>
<gene>
    <name evidence="1" type="ORF">PEPS_46880</name>
</gene>
<proteinExistence type="predicted"/>
<dbReference type="Proteomes" id="UP001354989">
    <property type="component" value="Plasmid pPP9"/>
</dbReference>
<keyword evidence="1" id="KW-0614">Plasmid</keyword>
<accession>A0ABM7VN21</accession>
<geneLocation type="plasmid" evidence="1 2">
    <name>pPP9</name>
</geneLocation>
<dbReference type="EMBL" id="AP025301">
    <property type="protein sequence ID" value="BDD02408.1"/>
    <property type="molecule type" value="Genomic_DNA"/>
</dbReference>
<reference evidence="1 2" key="1">
    <citation type="submission" date="2021-12" db="EMBL/GenBank/DDBJ databases">
        <title>Genome sequencing of bacteria with rrn-lacking chromosome and rrn-plasmid.</title>
        <authorList>
            <person name="Anda M."/>
            <person name="Iwasaki W."/>
        </authorList>
    </citation>
    <scope>NUCLEOTIDE SEQUENCE [LARGE SCALE GENOMIC DNA]</scope>
    <source>
        <strain evidence="1 2">NBRC 101262</strain>
        <plasmid evidence="1 2">pPP9</plasmid>
    </source>
</reference>
<evidence type="ECO:0000313" key="2">
    <source>
        <dbReference type="Proteomes" id="UP001354989"/>
    </source>
</evidence>
<name>A0ABM7VN21_9BACT</name>
<sequence>MVSTMVYTTGIIIKKNRAQRPIFTILGPWDTTEHQ</sequence>